<accession>A0A0E9S648</accession>
<proteinExistence type="predicted"/>
<sequence>MFLNVQSSFRKCHAVYTAKACISEYTLLQIRRCHKSRTLKRRENGVGKKLIFVSMHV</sequence>
<name>A0A0E9S648_ANGAN</name>
<organism evidence="1">
    <name type="scientific">Anguilla anguilla</name>
    <name type="common">European freshwater eel</name>
    <name type="synonym">Muraena anguilla</name>
    <dbReference type="NCBI Taxonomy" id="7936"/>
    <lineage>
        <taxon>Eukaryota</taxon>
        <taxon>Metazoa</taxon>
        <taxon>Chordata</taxon>
        <taxon>Craniata</taxon>
        <taxon>Vertebrata</taxon>
        <taxon>Euteleostomi</taxon>
        <taxon>Actinopterygii</taxon>
        <taxon>Neopterygii</taxon>
        <taxon>Teleostei</taxon>
        <taxon>Anguilliformes</taxon>
        <taxon>Anguillidae</taxon>
        <taxon>Anguilla</taxon>
    </lineage>
</organism>
<dbReference type="EMBL" id="GBXM01071698">
    <property type="protein sequence ID" value="JAH36879.1"/>
    <property type="molecule type" value="Transcribed_RNA"/>
</dbReference>
<reference evidence="1" key="2">
    <citation type="journal article" date="2015" name="Fish Shellfish Immunol.">
        <title>Early steps in the European eel (Anguilla anguilla)-Vibrio vulnificus interaction in the gills: Role of the RtxA13 toxin.</title>
        <authorList>
            <person name="Callol A."/>
            <person name="Pajuelo D."/>
            <person name="Ebbesson L."/>
            <person name="Teles M."/>
            <person name="MacKenzie S."/>
            <person name="Amaro C."/>
        </authorList>
    </citation>
    <scope>NUCLEOTIDE SEQUENCE</scope>
</reference>
<evidence type="ECO:0000313" key="1">
    <source>
        <dbReference type="EMBL" id="JAH36879.1"/>
    </source>
</evidence>
<protein>
    <submittedName>
        <fullName evidence="1">Uncharacterized protein</fullName>
    </submittedName>
</protein>
<reference evidence="1" key="1">
    <citation type="submission" date="2014-11" db="EMBL/GenBank/DDBJ databases">
        <authorList>
            <person name="Amaro Gonzalez C."/>
        </authorList>
    </citation>
    <scope>NUCLEOTIDE SEQUENCE</scope>
</reference>
<dbReference type="AlphaFoldDB" id="A0A0E9S648"/>